<name>A0AAD9X9J5_9ROSI</name>
<comment type="caution">
    <text evidence="1">The sequence shown here is derived from an EMBL/GenBank/DDBJ whole genome shotgun (WGS) entry which is preliminary data.</text>
</comment>
<proteinExistence type="predicted"/>
<protein>
    <submittedName>
        <fullName evidence="1">Uncharacterized protein</fullName>
    </submittedName>
</protein>
<dbReference type="Proteomes" id="UP001280121">
    <property type="component" value="Unassembled WGS sequence"/>
</dbReference>
<evidence type="ECO:0000313" key="2">
    <source>
        <dbReference type="Proteomes" id="UP001280121"/>
    </source>
</evidence>
<accession>A0AAD9X9J5</accession>
<dbReference type="AlphaFoldDB" id="A0AAD9X9J5"/>
<sequence>MRKNFWSYNVHQVVCPDGAVVAYAWERQLAGQAAGASAINRTSIINFIYD</sequence>
<gene>
    <name evidence="1" type="ORF">Ddye_008451</name>
</gene>
<evidence type="ECO:0000313" key="1">
    <source>
        <dbReference type="EMBL" id="KAK2655399.1"/>
    </source>
</evidence>
<organism evidence="1 2">
    <name type="scientific">Dipteronia dyeriana</name>
    <dbReference type="NCBI Taxonomy" id="168575"/>
    <lineage>
        <taxon>Eukaryota</taxon>
        <taxon>Viridiplantae</taxon>
        <taxon>Streptophyta</taxon>
        <taxon>Embryophyta</taxon>
        <taxon>Tracheophyta</taxon>
        <taxon>Spermatophyta</taxon>
        <taxon>Magnoliopsida</taxon>
        <taxon>eudicotyledons</taxon>
        <taxon>Gunneridae</taxon>
        <taxon>Pentapetalae</taxon>
        <taxon>rosids</taxon>
        <taxon>malvids</taxon>
        <taxon>Sapindales</taxon>
        <taxon>Sapindaceae</taxon>
        <taxon>Hippocastanoideae</taxon>
        <taxon>Acereae</taxon>
        <taxon>Dipteronia</taxon>
    </lineage>
</organism>
<dbReference type="EMBL" id="JANJYI010000003">
    <property type="protein sequence ID" value="KAK2655399.1"/>
    <property type="molecule type" value="Genomic_DNA"/>
</dbReference>
<reference evidence="1" key="1">
    <citation type="journal article" date="2023" name="Plant J.">
        <title>Genome sequences and population genomics provide insights into the demographic history, inbreeding, and mutation load of two 'living fossil' tree species of Dipteronia.</title>
        <authorList>
            <person name="Feng Y."/>
            <person name="Comes H.P."/>
            <person name="Chen J."/>
            <person name="Zhu S."/>
            <person name="Lu R."/>
            <person name="Zhang X."/>
            <person name="Li P."/>
            <person name="Qiu J."/>
            <person name="Olsen K.M."/>
            <person name="Qiu Y."/>
        </authorList>
    </citation>
    <scope>NUCLEOTIDE SEQUENCE</scope>
    <source>
        <strain evidence="1">KIB01</strain>
    </source>
</reference>
<keyword evidence="2" id="KW-1185">Reference proteome</keyword>